<name>A0AAW9S1U5_9BACT</name>
<dbReference type="AlphaFoldDB" id="A0AAW9S1U5"/>
<accession>A0AAW9S1U5</accession>
<dbReference type="NCBIfam" id="TIGR03519">
    <property type="entry name" value="T9SS_PorP_fam"/>
    <property type="match status" value="1"/>
</dbReference>
<keyword evidence="2" id="KW-1185">Reference proteome</keyword>
<proteinExistence type="predicted"/>
<sequence>MKRYLLIVLLFISYSLVNAQHLPLLGNYMFNGLTINPAYAGSRKALSIAATHRTQWAGFEGAPTTQVLSAHGRLERQKLGLGLMFLKDKIGLTNQYGAYGTLAYYVDFKDKSRKRVNKSYRRYRLFHRLKESKLSFGLQFGYSHVRTNWSQAILEEENDPLFTDIPNYEFVPNVGVGMYYYNDVFFAGLSAPNLLNTNGSPFGDERTFGNFLFSTGFLLNLNEYIQWQPSTLLRYIENSPVQFDINSNFIFYEKLLAGLSYRHQDALIPIVQLYVSDQFRVGYTYEVGISDLKKYHHGSHEILLMYEFRFKSKVMHPKYF</sequence>
<dbReference type="Proteomes" id="UP001403385">
    <property type="component" value="Unassembled WGS sequence"/>
</dbReference>
<comment type="caution">
    <text evidence="1">The sequence shown here is derived from an EMBL/GenBank/DDBJ whole genome shotgun (WGS) entry which is preliminary data.</text>
</comment>
<evidence type="ECO:0000313" key="1">
    <source>
        <dbReference type="EMBL" id="MEN7546375.1"/>
    </source>
</evidence>
<dbReference type="Pfam" id="PF11751">
    <property type="entry name" value="PorP_SprF"/>
    <property type="match status" value="1"/>
</dbReference>
<dbReference type="RefSeq" id="WP_346819163.1">
    <property type="nucleotide sequence ID" value="NZ_JBDKWZ010000001.1"/>
</dbReference>
<dbReference type="EMBL" id="JBDKWZ010000001">
    <property type="protein sequence ID" value="MEN7546375.1"/>
    <property type="molecule type" value="Genomic_DNA"/>
</dbReference>
<evidence type="ECO:0000313" key="2">
    <source>
        <dbReference type="Proteomes" id="UP001403385"/>
    </source>
</evidence>
<protein>
    <submittedName>
        <fullName evidence="1">Type IX secretion system membrane protein PorP/SprF</fullName>
    </submittedName>
</protein>
<gene>
    <name evidence="1" type="ORF">AAG747_00555</name>
</gene>
<reference evidence="1 2" key="1">
    <citation type="submission" date="2024-04" db="EMBL/GenBank/DDBJ databases">
        <title>Novel genus in family Flammeovirgaceae.</title>
        <authorList>
            <person name="Nguyen T.H."/>
            <person name="Vuong T.Q."/>
            <person name="Le H."/>
            <person name="Kim S.-G."/>
        </authorList>
    </citation>
    <scope>NUCLEOTIDE SEQUENCE [LARGE SCALE GENOMIC DNA]</scope>
    <source>
        <strain evidence="1 2">JCM 23209</strain>
    </source>
</reference>
<organism evidence="1 2">
    <name type="scientific">Rapidithrix thailandica</name>
    <dbReference type="NCBI Taxonomy" id="413964"/>
    <lineage>
        <taxon>Bacteria</taxon>
        <taxon>Pseudomonadati</taxon>
        <taxon>Bacteroidota</taxon>
        <taxon>Cytophagia</taxon>
        <taxon>Cytophagales</taxon>
        <taxon>Flammeovirgaceae</taxon>
        <taxon>Rapidithrix</taxon>
    </lineage>
</organism>
<dbReference type="InterPro" id="IPR019861">
    <property type="entry name" value="PorP/SprF_Bacteroidetes"/>
</dbReference>